<accession>A0A409X866</accession>
<dbReference type="AlphaFoldDB" id="A0A409X866"/>
<dbReference type="Proteomes" id="UP000284706">
    <property type="component" value="Unassembled WGS sequence"/>
</dbReference>
<protein>
    <submittedName>
        <fullName evidence="1">Uncharacterized protein</fullName>
    </submittedName>
</protein>
<sequence length="271" mass="30010">MVSSDSAVRLVFPILSCYIANYPEQCLVTCSKYGTCVKCKAKAMELGDEQSKEARTQSWTESILRKAEALGGQNSATFYNHCMSHEVAGGVPKPFWVDFPLCDINHAITPDVLHQLYQGVFKHLIGWCQRILTPQQLDEQIRCLPPAYGVCRFKNGFSALSQISGPERKNMAKIFLGCLIGSIPSKGIAAITALLDFIYIAQYTSHNTETLGYLEDSLERQEFAMTSISQNFIPFSITLNPSSSLGLQTITTQKHLSVCIYSCLKKVTGNT</sequence>
<gene>
    <name evidence="1" type="ORF">CVT26_007548</name>
</gene>
<proteinExistence type="predicted"/>
<name>A0A409X866_9AGAR</name>
<dbReference type="OrthoDB" id="2418900at2759"/>
<dbReference type="InterPro" id="IPR041078">
    <property type="entry name" value="Plavaka"/>
</dbReference>
<dbReference type="STRING" id="231916.A0A409X866"/>
<keyword evidence="2" id="KW-1185">Reference proteome</keyword>
<dbReference type="InParanoid" id="A0A409X866"/>
<dbReference type="EMBL" id="NHYE01003976">
    <property type="protein sequence ID" value="PPQ86983.1"/>
    <property type="molecule type" value="Genomic_DNA"/>
</dbReference>
<comment type="caution">
    <text evidence="1">The sequence shown here is derived from an EMBL/GenBank/DDBJ whole genome shotgun (WGS) entry which is preliminary data.</text>
</comment>
<organism evidence="1 2">
    <name type="scientific">Gymnopilus dilepis</name>
    <dbReference type="NCBI Taxonomy" id="231916"/>
    <lineage>
        <taxon>Eukaryota</taxon>
        <taxon>Fungi</taxon>
        <taxon>Dikarya</taxon>
        <taxon>Basidiomycota</taxon>
        <taxon>Agaricomycotina</taxon>
        <taxon>Agaricomycetes</taxon>
        <taxon>Agaricomycetidae</taxon>
        <taxon>Agaricales</taxon>
        <taxon>Agaricineae</taxon>
        <taxon>Hymenogastraceae</taxon>
        <taxon>Gymnopilus</taxon>
    </lineage>
</organism>
<reference evidence="1 2" key="1">
    <citation type="journal article" date="2018" name="Evol. Lett.">
        <title>Horizontal gene cluster transfer increased hallucinogenic mushroom diversity.</title>
        <authorList>
            <person name="Reynolds H.T."/>
            <person name="Vijayakumar V."/>
            <person name="Gluck-Thaler E."/>
            <person name="Korotkin H.B."/>
            <person name="Matheny P.B."/>
            <person name="Slot J.C."/>
        </authorList>
    </citation>
    <scope>NUCLEOTIDE SEQUENCE [LARGE SCALE GENOMIC DNA]</scope>
    <source>
        <strain evidence="1 2">SRW20</strain>
    </source>
</reference>
<dbReference type="Pfam" id="PF18759">
    <property type="entry name" value="Plavaka"/>
    <property type="match status" value="1"/>
</dbReference>
<evidence type="ECO:0000313" key="2">
    <source>
        <dbReference type="Proteomes" id="UP000284706"/>
    </source>
</evidence>
<evidence type="ECO:0000313" key="1">
    <source>
        <dbReference type="EMBL" id="PPQ86983.1"/>
    </source>
</evidence>